<dbReference type="AlphaFoldDB" id="A0A645BQD4"/>
<dbReference type="Gene3D" id="1.10.150.870">
    <property type="match status" value="1"/>
</dbReference>
<keyword evidence="3" id="KW-0548">Nucleotidyltransferase</keyword>
<feature type="domain" description="DNA polymerase helix-hairpin-helix motif" evidence="1">
    <location>
        <begin position="197"/>
        <end position="273"/>
    </location>
</feature>
<organism evidence="3">
    <name type="scientific">bioreactor metagenome</name>
    <dbReference type="NCBI Taxonomy" id="1076179"/>
    <lineage>
        <taxon>unclassified sequences</taxon>
        <taxon>metagenomes</taxon>
        <taxon>ecological metagenomes</taxon>
    </lineage>
</organism>
<dbReference type="PANTHER" id="PTHR32294">
    <property type="entry name" value="DNA POLYMERASE III SUBUNIT ALPHA"/>
    <property type="match status" value="1"/>
</dbReference>
<dbReference type="EC" id="2.7.7.7" evidence="3"/>
<dbReference type="GO" id="GO:0003887">
    <property type="term" value="F:DNA-directed DNA polymerase activity"/>
    <property type="evidence" value="ECO:0007669"/>
    <property type="project" value="UniProtKB-EC"/>
</dbReference>
<reference evidence="3" key="1">
    <citation type="submission" date="2019-08" db="EMBL/GenBank/DDBJ databases">
        <authorList>
            <person name="Kucharzyk K."/>
            <person name="Murdoch R.W."/>
            <person name="Higgins S."/>
            <person name="Loffler F."/>
        </authorList>
    </citation>
    <scope>NUCLEOTIDE SEQUENCE</scope>
</reference>
<evidence type="ECO:0000259" key="1">
    <source>
        <dbReference type="Pfam" id="PF14579"/>
    </source>
</evidence>
<proteinExistence type="predicted"/>
<accession>A0A645BQD4</accession>
<keyword evidence="3" id="KW-0808">Transferase</keyword>
<feature type="domain" description="DNA polymerase III alpha subunit finger" evidence="2">
    <location>
        <begin position="1"/>
        <end position="76"/>
    </location>
</feature>
<dbReference type="PANTHER" id="PTHR32294:SF5">
    <property type="entry name" value="DNA POLYMERASE III POLC-TYPE"/>
    <property type="match status" value="1"/>
</dbReference>
<name>A0A645BQD4_9ZZZZ</name>
<comment type="caution">
    <text evidence="3">The sequence shown here is derived from an EMBL/GenBank/DDBJ whole genome shotgun (WGS) entry which is preliminary data.</text>
</comment>
<dbReference type="Gene3D" id="6.10.140.1510">
    <property type="match status" value="1"/>
</dbReference>
<dbReference type="EMBL" id="VSSQ01021779">
    <property type="protein sequence ID" value="MPM67596.1"/>
    <property type="molecule type" value="Genomic_DNA"/>
</dbReference>
<dbReference type="InterPro" id="IPR029460">
    <property type="entry name" value="DNAPol_HHH"/>
</dbReference>
<gene>
    <name evidence="3" type="primary">polC_45</name>
    <name evidence="3" type="ORF">SDC9_114520</name>
</gene>
<dbReference type="InterPro" id="IPR004805">
    <property type="entry name" value="DnaE2/DnaE/PolC"/>
</dbReference>
<dbReference type="InterPro" id="IPR040982">
    <property type="entry name" value="DNA_pol3_finger"/>
</dbReference>
<evidence type="ECO:0000259" key="2">
    <source>
        <dbReference type="Pfam" id="PF17657"/>
    </source>
</evidence>
<dbReference type="GO" id="GO:0006260">
    <property type="term" value="P:DNA replication"/>
    <property type="evidence" value="ECO:0007669"/>
    <property type="project" value="InterPro"/>
</dbReference>
<evidence type="ECO:0000313" key="3">
    <source>
        <dbReference type="EMBL" id="MPM67596.1"/>
    </source>
</evidence>
<dbReference type="Pfam" id="PF14579">
    <property type="entry name" value="HHH_6"/>
    <property type="match status" value="1"/>
</dbReference>
<dbReference type="Pfam" id="PF17657">
    <property type="entry name" value="DNA_pol3_finger"/>
    <property type="match status" value="1"/>
</dbReference>
<dbReference type="GO" id="GO:0008408">
    <property type="term" value="F:3'-5' exonuclease activity"/>
    <property type="evidence" value="ECO:0007669"/>
    <property type="project" value="InterPro"/>
</dbReference>
<protein>
    <submittedName>
        <fullName evidence="3">DNA polymerase III PolC-type</fullName>
        <ecNumber evidence="3">2.7.7.7</ecNumber>
    </submittedName>
</protein>
<sequence length="282" mass="31361">MLVDTSPTEFDILVRLSGFSHGTDVWLGNARDLILSGTATVGEAIGCRDDIMLYLISKGMDEKRSFKIMEAVRKGKGLPDGAGQEMKDHGVPDWYIGSCQKIKYLFPKAHAVAYVMMAFRIAWFKVHRPLAFYAAYFSIRAKAFDATVMCRGIDVVKAKMREITAKDKNATAVEEDMFTTLEVCYEFYLRGFSFGSLDLYRSDATQFLMDEEVGQLRPPFISIPGLGETAALSIAEQRKGRTFLSAEELSDACPKVSKAHIEQLRAVGALGNLPDTSQMCLF</sequence>